<name>A0A4Y3RJA1_9ACTN</name>
<accession>A0A4Y3RJA1</accession>
<dbReference type="Pfam" id="PF07883">
    <property type="entry name" value="Cupin_2"/>
    <property type="match status" value="1"/>
</dbReference>
<dbReference type="InterPro" id="IPR013096">
    <property type="entry name" value="Cupin_2"/>
</dbReference>
<dbReference type="Gene3D" id="2.60.120.10">
    <property type="entry name" value="Jelly Rolls"/>
    <property type="match status" value="1"/>
</dbReference>
<dbReference type="EMBL" id="BJMN01000020">
    <property type="protein sequence ID" value="GEB57762.1"/>
    <property type="molecule type" value="Genomic_DNA"/>
</dbReference>
<feature type="domain" description="Cupin type-2" evidence="1">
    <location>
        <begin position="64"/>
        <end position="134"/>
    </location>
</feature>
<dbReference type="PANTHER" id="PTHR36440">
    <property type="entry name" value="PUTATIVE (AFU_ORTHOLOGUE AFUA_8G07350)-RELATED"/>
    <property type="match status" value="1"/>
</dbReference>
<dbReference type="InterPro" id="IPR011051">
    <property type="entry name" value="RmlC_Cupin_sf"/>
</dbReference>
<dbReference type="RefSeq" id="WP_141297265.1">
    <property type="nucleotide sequence ID" value="NZ_BJMN01000020.1"/>
</dbReference>
<dbReference type="AlphaFoldDB" id="A0A4Y3RJA1"/>
<gene>
    <name evidence="2" type="ORF">SGA01_33670</name>
</gene>
<sequence>MSLIHPSHPSYPAPRYFGETGELTARFRPADAEPDFVSGPGPGGTAYHYLSTSTSTDGEYGLYRVEMGPEAGGPSTHFHKAMSEAFFVLSGSVRLFDGEQWVTARSGDHLYVPVGGLHAFRNDSAEPASMLMLFAPGAPREEYFEAITQLADLSDAERVEFCERHDSFFV</sequence>
<organism evidence="2 3">
    <name type="scientific">Streptomyces gardneri</name>
    <dbReference type="NCBI Taxonomy" id="66892"/>
    <lineage>
        <taxon>Bacteria</taxon>
        <taxon>Bacillati</taxon>
        <taxon>Actinomycetota</taxon>
        <taxon>Actinomycetes</taxon>
        <taxon>Kitasatosporales</taxon>
        <taxon>Streptomycetaceae</taxon>
        <taxon>Streptomyces</taxon>
    </lineage>
</organism>
<dbReference type="SUPFAM" id="SSF51182">
    <property type="entry name" value="RmlC-like cupins"/>
    <property type="match status" value="1"/>
</dbReference>
<dbReference type="Proteomes" id="UP000315226">
    <property type="component" value="Unassembled WGS sequence"/>
</dbReference>
<reference evidence="2 3" key="1">
    <citation type="submission" date="2019-06" db="EMBL/GenBank/DDBJ databases">
        <title>Whole genome shotgun sequence of Streptomyces gardneri NBRC 12865.</title>
        <authorList>
            <person name="Hosoyama A."/>
            <person name="Uohara A."/>
            <person name="Ohji S."/>
            <person name="Ichikawa N."/>
        </authorList>
    </citation>
    <scope>NUCLEOTIDE SEQUENCE [LARGE SCALE GENOMIC DNA]</scope>
    <source>
        <strain evidence="2 3">NBRC 12865</strain>
    </source>
</reference>
<proteinExistence type="predicted"/>
<evidence type="ECO:0000313" key="2">
    <source>
        <dbReference type="EMBL" id="GEB57762.1"/>
    </source>
</evidence>
<comment type="caution">
    <text evidence="2">The sequence shown here is derived from an EMBL/GenBank/DDBJ whole genome shotgun (WGS) entry which is preliminary data.</text>
</comment>
<evidence type="ECO:0000313" key="3">
    <source>
        <dbReference type="Proteomes" id="UP000315226"/>
    </source>
</evidence>
<dbReference type="PANTHER" id="PTHR36440:SF1">
    <property type="entry name" value="PUTATIVE (AFU_ORTHOLOGUE AFUA_8G07350)-RELATED"/>
    <property type="match status" value="1"/>
</dbReference>
<protein>
    <submittedName>
        <fullName evidence="2">Cupin</fullName>
    </submittedName>
</protein>
<dbReference type="InterPro" id="IPR014710">
    <property type="entry name" value="RmlC-like_jellyroll"/>
</dbReference>
<dbReference type="OrthoDB" id="5243731at2"/>
<evidence type="ECO:0000259" key="1">
    <source>
        <dbReference type="Pfam" id="PF07883"/>
    </source>
</evidence>
<keyword evidence="3" id="KW-1185">Reference proteome</keyword>
<dbReference type="InterPro" id="IPR053146">
    <property type="entry name" value="QDO-like"/>
</dbReference>